<sequence>MCKQGFDDALRFLHRNNLINCTRCLAVQSTFVVSDTIEEHLEYDPQCKECKMHRQEALVSNMPETVLSKFQEAIDNANNGLLNWLFKHRGMKLLSVLSLPYTLPADVVYATFTKLQIIPTLKSGPRLIYRKFADFDFLSINGTNIETKSYQYKLLGNAMFASPYACHQHLIRETSCPQVGNGAWEVSKFLMEKFSYLLNKVNRKRQQLSAKITCQLAFTEYGGNKFDVEACQNVTSENKVNLNFTLNLDDSDLPLSQSPARKFNTKEILQRKPSLTINRSDTMDDDTFEHILQVTSQHETIMAYYYLDENNKVKVTEIFDVTDSDSPIVQTSHERDVNGQLEFDDDWDESTWTVQEDVDEHMSEYALEDVLDRDSGNIFSDPESEWTGTFKVEEPEDELYSVNQDDLRPESDQPGQTSKEYLKNHKIPAFTYEEMET</sequence>
<gene>
    <name evidence="2" type="ORF">NQ314_010779</name>
</gene>
<reference evidence="2" key="1">
    <citation type="journal article" date="2023" name="Insect Mol. Biol.">
        <title>Genome sequencing provides insights into the evolution of gene families encoding plant cell wall-degrading enzymes in longhorned beetles.</title>
        <authorList>
            <person name="Shin N.R."/>
            <person name="Okamura Y."/>
            <person name="Kirsch R."/>
            <person name="Pauchet Y."/>
        </authorList>
    </citation>
    <scope>NUCLEOTIDE SEQUENCE</scope>
    <source>
        <strain evidence="2">RBIC_L_NR</strain>
    </source>
</reference>
<name>A0AAV8XPD6_9CUCU</name>
<organism evidence="2 3">
    <name type="scientific">Rhamnusium bicolor</name>
    <dbReference type="NCBI Taxonomy" id="1586634"/>
    <lineage>
        <taxon>Eukaryota</taxon>
        <taxon>Metazoa</taxon>
        <taxon>Ecdysozoa</taxon>
        <taxon>Arthropoda</taxon>
        <taxon>Hexapoda</taxon>
        <taxon>Insecta</taxon>
        <taxon>Pterygota</taxon>
        <taxon>Neoptera</taxon>
        <taxon>Endopterygota</taxon>
        <taxon>Coleoptera</taxon>
        <taxon>Polyphaga</taxon>
        <taxon>Cucujiformia</taxon>
        <taxon>Chrysomeloidea</taxon>
        <taxon>Cerambycidae</taxon>
        <taxon>Lepturinae</taxon>
        <taxon>Rhagiini</taxon>
        <taxon>Rhamnusium</taxon>
    </lineage>
</organism>
<dbReference type="EMBL" id="JANEYF010003013">
    <property type="protein sequence ID" value="KAJ8940217.1"/>
    <property type="molecule type" value="Genomic_DNA"/>
</dbReference>
<proteinExistence type="predicted"/>
<dbReference type="AlphaFoldDB" id="A0AAV8XPD6"/>
<evidence type="ECO:0000313" key="3">
    <source>
        <dbReference type="Proteomes" id="UP001162156"/>
    </source>
</evidence>
<dbReference type="Proteomes" id="UP001162156">
    <property type="component" value="Unassembled WGS sequence"/>
</dbReference>
<protein>
    <submittedName>
        <fullName evidence="2">Uncharacterized protein</fullName>
    </submittedName>
</protein>
<feature type="region of interest" description="Disordered" evidence="1">
    <location>
        <begin position="392"/>
        <end position="437"/>
    </location>
</feature>
<accession>A0AAV8XPD6</accession>
<comment type="caution">
    <text evidence="2">The sequence shown here is derived from an EMBL/GenBank/DDBJ whole genome shotgun (WGS) entry which is preliminary data.</text>
</comment>
<evidence type="ECO:0000256" key="1">
    <source>
        <dbReference type="SAM" id="MobiDB-lite"/>
    </source>
</evidence>
<keyword evidence="3" id="KW-1185">Reference proteome</keyword>
<evidence type="ECO:0000313" key="2">
    <source>
        <dbReference type="EMBL" id="KAJ8940217.1"/>
    </source>
</evidence>